<comment type="caution">
    <text evidence="1">The sequence shown here is derived from an EMBL/GenBank/DDBJ whole genome shotgun (WGS) entry which is preliminary data.</text>
</comment>
<sequence>MDDQPTRPQRAALARGHAKLGRLTPAFISTDDLVRYLHERMAPRLQLEHASVLLQRLSDGLYLANEPIPDRPTVFNWNLLLDVDPVSQDFMDPEGFRIVGGWHAHTNMTDWVKRENPSWTAEEVTAFQGFYSEPDIIIIFQDRHQFKVVYLSGPDGTLLKFEPDDSTAGADYARWLRNRGGFDSPHAHSGTLAGYYQKLASLGRLTFLASIPAWGDSVGAVPADWQPRKPFKAPALALPCSPVFMDKPQALSHAWSRIQRRPTARQHVLILQRDGHEHYLAGEPEREASVGGQLPLLPAGCHLHGIYFHSRPLPGLYPDQEAWLFKHFVSPLELAQRIAQFRQYSRGVQSTLGASLYIRVRDEAILRYRFSGSAAESRLFTQAADGTVEADELQSKLHSGVLLTRDFVRQVARAGELTVEKTSALWDRSGVVDDTWTPYSQVVLPALSAAFLTADDAALHAHRRIGRRREQGLGGLILKRGDGRFVVTEPLPAGPRPFAFAGGYPVDRQKQPIILHPDHHLHGRYASRTALSLTDPAQAVERKWTRQDTELNAQMFLADDVADLLATGQVGYLSGTEDCLLALAPSTTTLAWRKQWSSETAGMRSAINQRLDEGKIKPADVVRTLAEAGTLRIVLGNALWGPAGFVEVDWGPWVRALTFQRPATVSHGPIFESADAAARERHRHAAHYYGDDHVSRYFAFVLKHRQREEYVASELVPVTRQSALLALSRLYGNALPEGFDCHSLYYSKPWGGNGTRGWLQRFFIEPEDLSEALFQARVNALLSPLGKPLYIAVPDGALLRYQSPSTQGLFETNSIGDSAATVRAKLNVGTLTPLQFVRNVAISGRLEVVQASPCWDREGTVTGLWMPYAHLLRRRLSPAFVSMDDAARYVRRRVPTNIEHPYGGLVLRREDGWFFATEPLRVPDDSFDLKWIFPDELASRGEHPPRTVPVASYYARPAQQWSFILSPAQSQVYDSMFSTRALAQVFLTERVRMHHYWLAADGALLRLNARPEEKAPLVTIADLVTHARNHHDWLNGRLERMLREGELTPTEYVNRVAQTFALHVVKGSALWGSPGPVRAWQPFMPVLPTHDAYVQAYHDPACSPVHVLADDAVRYAHELAGTRSELQFGYVLESTSTRHFIATLPITDAGANLAHRRVFSDAGYPHRYALGGLYLCAPQVSEVVPSAPAQAGDAVYQGLFLPSRLIEAMYQVTSTQERPALPLYLSCADGALLRFVVRDPRFIGYGDDVKLRLRLLTPRDFIRRMAAAGELRILVPSEHWPGAGIVGADWQPGRSRGVEPAGDNYRALGPVHAHQDDAAGFVHARAGRFTGQQAISALLEGGGVMGKHVPVLALPDNGFPSATAARLFVTGPWPAGLQVRAAHLLFHAGLDQPQMGVERLYCEHFVSFRELAYYIHSLKQQGLAINGFYLTARDGALLGYEPRFDQAEYNLLATTGKWSGESGYTMFAPDPSHVLAELARTGRLRVLHTGEFWTLRGVLRVDLKLPGSPGGRPSRDEL</sequence>
<accession>A0ACC6LCI9</accession>
<gene>
    <name evidence="1" type="ORF">RJC98_13535</name>
</gene>
<keyword evidence="2" id="KW-1185">Reference proteome</keyword>
<evidence type="ECO:0000313" key="2">
    <source>
        <dbReference type="Proteomes" id="UP001244872"/>
    </source>
</evidence>
<protein>
    <submittedName>
        <fullName evidence="1">Uncharacterized protein</fullName>
    </submittedName>
</protein>
<dbReference type="EMBL" id="JAVLRO010000004">
    <property type="protein sequence ID" value="MDR9876211.1"/>
    <property type="molecule type" value="Genomic_DNA"/>
</dbReference>
<organism evidence="1 2">
    <name type="scientific">Pseudomonas allii</name>
    <dbReference type="NCBI Taxonomy" id="2740531"/>
    <lineage>
        <taxon>Bacteria</taxon>
        <taxon>Pseudomonadati</taxon>
        <taxon>Pseudomonadota</taxon>
        <taxon>Gammaproteobacteria</taxon>
        <taxon>Pseudomonadales</taxon>
        <taxon>Pseudomonadaceae</taxon>
        <taxon>Pseudomonas</taxon>
    </lineage>
</organism>
<name>A0ACC6LCI9_9PSED</name>
<reference evidence="1" key="1">
    <citation type="submission" date="2023-07" db="EMBL/GenBank/DDBJ databases">
        <title>Bioagumentation of soil contaminated with hydrocarbons using Pseudomonas poae 7b strain.</title>
        <authorList>
            <person name="Kumor A."/>
        </authorList>
    </citation>
    <scope>NUCLEOTIDE SEQUENCE</scope>
    <source>
        <strain evidence="1">7b</strain>
    </source>
</reference>
<evidence type="ECO:0000313" key="1">
    <source>
        <dbReference type="EMBL" id="MDR9876211.1"/>
    </source>
</evidence>
<dbReference type="Proteomes" id="UP001244872">
    <property type="component" value="Unassembled WGS sequence"/>
</dbReference>
<proteinExistence type="predicted"/>